<feature type="coiled-coil region" evidence="14">
    <location>
        <begin position="68"/>
        <end position="95"/>
    </location>
</feature>
<dbReference type="EC" id="6.1.1.20" evidence="13"/>
<reference evidence="16" key="1">
    <citation type="journal article" date="2015" name="PeerJ">
        <title>First genomic representation of candidate bacterial phylum KSB3 points to enhanced environmental sensing as a trigger of wastewater bulking.</title>
        <authorList>
            <person name="Sekiguchi Y."/>
            <person name="Ohashi A."/>
            <person name="Parks D.H."/>
            <person name="Yamauchi T."/>
            <person name="Tyson G.W."/>
            <person name="Hugenholtz P."/>
        </authorList>
    </citation>
    <scope>NUCLEOTIDE SEQUENCE [LARGE SCALE GENOMIC DNA]</scope>
</reference>
<comment type="subcellular location">
    <subcellularLocation>
        <location evidence="1 13">Cytoplasm</location>
    </subcellularLocation>
</comment>
<dbReference type="FunFam" id="3.30.930.10:FF:000003">
    <property type="entry name" value="Phenylalanine--tRNA ligase alpha subunit"/>
    <property type="match status" value="1"/>
</dbReference>
<evidence type="ECO:0000256" key="12">
    <source>
        <dbReference type="ARBA" id="ARBA00049255"/>
    </source>
</evidence>
<keyword evidence="11 13" id="KW-0030">Aminoacyl-tRNA synthetase</keyword>
<dbReference type="GO" id="GO:0004826">
    <property type="term" value="F:phenylalanine-tRNA ligase activity"/>
    <property type="evidence" value="ECO:0007669"/>
    <property type="project" value="UniProtKB-UniRule"/>
</dbReference>
<feature type="binding site" evidence="13">
    <location>
        <position position="256"/>
    </location>
    <ligand>
        <name>Mg(2+)</name>
        <dbReference type="ChEBI" id="CHEBI:18420"/>
        <note>shared with beta subunit</note>
    </ligand>
</feature>
<dbReference type="InterPro" id="IPR045864">
    <property type="entry name" value="aa-tRNA-synth_II/BPL/LPL"/>
</dbReference>
<comment type="cofactor">
    <cofactor evidence="13">
        <name>Mg(2+)</name>
        <dbReference type="ChEBI" id="CHEBI:18420"/>
    </cofactor>
    <text evidence="13">Binds 2 magnesium ions per tetramer.</text>
</comment>
<dbReference type="GO" id="GO:0006432">
    <property type="term" value="P:phenylalanyl-tRNA aminoacylation"/>
    <property type="evidence" value="ECO:0007669"/>
    <property type="project" value="UniProtKB-UniRule"/>
</dbReference>
<evidence type="ECO:0000256" key="11">
    <source>
        <dbReference type="ARBA" id="ARBA00023146"/>
    </source>
</evidence>
<protein>
    <recommendedName>
        <fullName evidence="13">Phenylalanine--tRNA ligase alpha subunit</fullName>
        <ecNumber evidence="13">6.1.1.20</ecNumber>
    </recommendedName>
    <alternativeName>
        <fullName evidence="13">Phenylalanyl-tRNA synthetase alpha subunit</fullName>
        <shortName evidence="13">PheRS</shortName>
    </alternativeName>
</protein>
<gene>
    <name evidence="13" type="primary">pheS</name>
    <name evidence="16" type="ORF">U14_05788</name>
</gene>
<evidence type="ECO:0000256" key="1">
    <source>
        <dbReference type="ARBA" id="ARBA00004496"/>
    </source>
</evidence>
<dbReference type="Gene3D" id="3.30.930.10">
    <property type="entry name" value="Bira Bifunctional Protein, Domain 2"/>
    <property type="match status" value="1"/>
</dbReference>
<keyword evidence="8 13" id="KW-0067">ATP-binding</keyword>
<dbReference type="InterPro" id="IPR004188">
    <property type="entry name" value="Phe-tRNA_ligase_II_N"/>
</dbReference>
<sequence>MDEILRHLHSIQTTAEQELLSASTQEQLAGLRVKYLGKKSDLSQAMKLLSGLSSDQRPLAGKLINETKTLLQDAYDRKERELSEQETQRKLARERVDVTLPGRRLPSGTKHPLTQVMEEIQQIFSGLGFSIADGPEVELDYYNFEALNFPKDHPSRDMQDTFFIRDDVVLRTHTSPMQARVMEKMTPPVRFICPGKVYRHDADITHSPMFHQIEGFCVDTHITMADLKGVLYLFVSEMFGKGTKLRFRPSFFPFTEPSAEVDISCVMCKGKGCRVCKMTGWLEVLGSGMIDPNVFGFVKYDPEKYTGYAFGMGIERIAMLKYGIDDIRLFFENDIRFLEQF</sequence>
<dbReference type="InterPro" id="IPR022911">
    <property type="entry name" value="Phe_tRNA_ligase_alpha1_bac"/>
</dbReference>
<name>A0A081BSX1_9BACT</name>
<dbReference type="HAMAP" id="MF_00281">
    <property type="entry name" value="Phe_tRNA_synth_alpha1"/>
    <property type="match status" value="1"/>
</dbReference>
<dbReference type="SUPFAM" id="SSF55681">
    <property type="entry name" value="Class II aaRS and biotin synthetases"/>
    <property type="match status" value="1"/>
</dbReference>
<keyword evidence="10 13" id="KW-0648">Protein biosynthesis</keyword>
<dbReference type="CDD" id="cd00496">
    <property type="entry name" value="PheRS_alpha_core"/>
    <property type="match status" value="1"/>
</dbReference>
<keyword evidence="4 13" id="KW-0963">Cytoplasm</keyword>
<dbReference type="EMBL" id="DF820461">
    <property type="protein sequence ID" value="GAK54502.1"/>
    <property type="molecule type" value="Genomic_DNA"/>
</dbReference>
<dbReference type="PANTHER" id="PTHR11538">
    <property type="entry name" value="PHENYLALANYL-TRNA SYNTHETASE"/>
    <property type="match status" value="1"/>
</dbReference>
<keyword evidence="17" id="KW-1185">Reference proteome</keyword>
<evidence type="ECO:0000313" key="16">
    <source>
        <dbReference type="EMBL" id="GAK54502.1"/>
    </source>
</evidence>
<dbReference type="SUPFAM" id="SSF46589">
    <property type="entry name" value="tRNA-binding arm"/>
    <property type="match status" value="1"/>
</dbReference>
<evidence type="ECO:0000256" key="13">
    <source>
        <dbReference type="HAMAP-Rule" id="MF_00281"/>
    </source>
</evidence>
<dbReference type="GO" id="GO:0005737">
    <property type="term" value="C:cytoplasm"/>
    <property type="evidence" value="ECO:0007669"/>
    <property type="project" value="UniProtKB-SubCell"/>
</dbReference>
<evidence type="ECO:0000256" key="5">
    <source>
        <dbReference type="ARBA" id="ARBA00022598"/>
    </source>
</evidence>
<evidence type="ECO:0000256" key="8">
    <source>
        <dbReference type="ARBA" id="ARBA00022840"/>
    </source>
</evidence>
<dbReference type="HOGENOM" id="CLU_025086_0_1_0"/>
<keyword evidence="6 13" id="KW-0479">Metal-binding</keyword>
<keyword evidence="5 13" id="KW-0436">Ligase</keyword>
<comment type="catalytic activity">
    <reaction evidence="12 13">
        <text>tRNA(Phe) + L-phenylalanine + ATP = L-phenylalanyl-tRNA(Phe) + AMP + diphosphate + H(+)</text>
        <dbReference type="Rhea" id="RHEA:19413"/>
        <dbReference type="Rhea" id="RHEA-COMP:9668"/>
        <dbReference type="Rhea" id="RHEA-COMP:9699"/>
        <dbReference type="ChEBI" id="CHEBI:15378"/>
        <dbReference type="ChEBI" id="CHEBI:30616"/>
        <dbReference type="ChEBI" id="CHEBI:33019"/>
        <dbReference type="ChEBI" id="CHEBI:58095"/>
        <dbReference type="ChEBI" id="CHEBI:78442"/>
        <dbReference type="ChEBI" id="CHEBI:78531"/>
        <dbReference type="ChEBI" id="CHEBI:456215"/>
        <dbReference type="EC" id="6.1.1.20"/>
    </reaction>
</comment>
<dbReference type="Pfam" id="PF01409">
    <property type="entry name" value="tRNA-synt_2d"/>
    <property type="match status" value="1"/>
</dbReference>
<dbReference type="AlphaFoldDB" id="A0A081BSX1"/>
<dbReference type="GO" id="GO:0000049">
    <property type="term" value="F:tRNA binding"/>
    <property type="evidence" value="ECO:0007669"/>
    <property type="project" value="InterPro"/>
</dbReference>
<organism evidence="16">
    <name type="scientific">Candidatus Moduliflexus flocculans</name>
    <dbReference type="NCBI Taxonomy" id="1499966"/>
    <lineage>
        <taxon>Bacteria</taxon>
        <taxon>Candidatus Moduliflexota</taxon>
        <taxon>Candidatus Moduliflexia</taxon>
        <taxon>Candidatus Moduliflexales</taxon>
        <taxon>Candidatus Moduliflexaceae</taxon>
    </lineage>
</organism>
<evidence type="ECO:0000256" key="10">
    <source>
        <dbReference type="ARBA" id="ARBA00022917"/>
    </source>
</evidence>
<comment type="subunit">
    <text evidence="3 13">Tetramer of two alpha and two beta subunits.</text>
</comment>
<keyword evidence="7 13" id="KW-0547">Nucleotide-binding</keyword>
<dbReference type="GO" id="GO:0005524">
    <property type="term" value="F:ATP binding"/>
    <property type="evidence" value="ECO:0007669"/>
    <property type="project" value="UniProtKB-UniRule"/>
</dbReference>
<evidence type="ECO:0000256" key="7">
    <source>
        <dbReference type="ARBA" id="ARBA00022741"/>
    </source>
</evidence>
<dbReference type="NCBIfam" id="TIGR00468">
    <property type="entry name" value="pheS"/>
    <property type="match status" value="1"/>
</dbReference>
<dbReference type="InterPro" id="IPR006195">
    <property type="entry name" value="aa-tRNA-synth_II"/>
</dbReference>
<evidence type="ECO:0000259" key="15">
    <source>
        <dbReference type="PROSITE" id="PS50862"/>
    </source>
</evidence>
<comment type="similarity">
    <text evidence="2 13">Belongs to the class-II aminoacyl-tRNA synthetase family. Phe-tRNA synthetase alpha subunit type 1 subfamily.</text>
</comment>
<keyword evidence="14" id="KW-0175">Coiled coil</keyword>
<dbReference type="InterPro" id="IPR010978">
    <property type="entry name" value="tRNA-bd_arm"/>
</dbReference>
<proteinExistence type="inferred from homology"/>
<evidence type="ECO:0000256" key="6">
    <source>
        <dbReference type="ARBA" id="ARBA00022723"/>
    </source>
</evidence>
<evidence type="ECO:0000256" key="2">
    <source>
        <dbReference type="ARBA" id="ARBA00010207"/>
    </source>
</evidence>
<dbReference type="InterPro" id="IPR002319">
    <property type="entry name" value="Phenylalanyl-tRNA_Synthase"/>
</dbReference>
<dbReference type="GO" id="GO:0000287">
    <property type="term" value="F:magnesium ion binding"/>
    <property type="evidence" value="ECO:0007669"/>
    <property type="project" value="UniProtKB-UniRule"/>
</dbReference>
<evidence type="ECO:0000256" key="14">
    <source>
        <dbReference type="SAM" id="Coils"/>
    </source>
</evidence>
<dbReference type="PROSITE" id="PS50862">
    <property type="entry name" value="AA_TRNA_LIGASE_II"/>
    <property type="match status" value="1"/>
</dbReference>
<evidence type="ECO:0000256" key="4">
    <source>
        <dbReference type="ARBA" id="ARBA00022490"/>
    </source>
</evidence>
<dbReference type="Pfam" id="PF02912">
    <property type="entry name" value="Phe_tRNA-synt_N"/>
    <property type="match status" value="1"/>
</dbReference>
<evidence type="ECO:0000256" key="3">
    <source>
        <dbReference type="ARBA" id="ARBA00011209"/>
    </source>
</evidence>
<dbReference type="PANTHER" id="PTHR11538:SF41">
    <property type="entry name" value="PHENYLALANINE--TRNA LIGASE, MITOCHONDRIAL"/>
    <property type="match status" value="1"/>
</dbReference>
<dbReference type="Proteomes" id="UP000030700">
    <property type="component" value="Unassembled WGS sequence"/>
</dbReference>
<dbReference type="STRING" id="1499966.U14_05788"/>
<evidence type="ECO:0000256" key="9">
    <source>
        <dbReference type="ARBA" id="ARBA00022842"/>
    </source>
</evidence>
<accession>A0A081BSX1</accession>
<evidence type="ECO:0000313" key="17">
    <source>
        <dbReference type="Proteomes" id="UP000030700"/>
    </source>
</evidence>
<feature type="domain" description="Aminoacyl-transfer RNA synthetases class-II family profile" evidence="15">
    <location>
        <begin position="114"/>
        <end position="332"/>
    </location>
</feature>
<keyword evidence="9 13" id="KW-0460">Magnesium</keyword>
<dbReference type="InterPro" id="IPR004529">
    <property type="entry name" value="Phe-tRNA-synth_IIc_asu"/>
</dbReference>